<evidence type="ECO:0000313" key="2">
    <source>
        <dbReference type="EMBL" id="GMI00700.1"/>
    </source>
</evidence>
<dbReference type="Proteomes" id="UP001165160">
    <property type="component" value="Unassembled WGS sequence"/>
</dbReference>
<keyword evidence="3" id="KW-1185">Reference proteome</keyword>
<organism evidence="2 3">
    <name type="scientific">Triparma verrucosa</name>
    <dbReference type="NCBI Taxonomy" id="1606542"/>
    <lineage>
        <taxon>Eukaryota</taxon>
        <taxon>Sar</taxon>
        <taxon>Stramenopiles</taxon>
        <taxon>Ochrophyta</taxon>
        <taxon>Bolidophyceae</taxon>
        <taxon>Parmales</taxon>
        <taxon>Triparmaceae</taxon>
        <taxon>Triparma</taxon>
    </lineage>
</organism>
<proteinExistence type="predicted"/>
<evidence type="ECO:0000313" key="3">
    <source>
        <dbReference type="Proteomes" id="UP001165160"/>
    </source>
</evidence>
<accession>A0A9W7F200</accession>
<evidence type="ECO:0000259" key="1">
    <source>
        <dbReference type="Pfam" id="PF16740"/>
    </source>
</evidence>
<reference evidence="3" key="1">
    <citation type="journal article" date="2023" name="Commun. Biol.">
        <title>Genome analysis of Parmales, the sister group of diatoms, reveals the evolutionary specialization of diatoms from phago-mixotrophs to photoautotrophs.</title>
        <authorList>
            <person name="Ban H."/>
            <person name="Sato S."/>
            <person name="Yoshikawa S."/>
            <person name="Yamada K."/>
            <person name="Nakamura Y."/>
            <person name="Ichinomiya M."/>
            <person name="Sato N."/>
            <person name="Blanc-Mathieu R."/>
            <person name="Endo H."/>
            <person name="Kuwata A."/>
            <person name="Ogata H."/>
        </authorList>
    </citation>
    <scope>NUCLEOTIDE SEQUENCE [LARGE SCALE GENOMIC DNA]</scope>
    <source>
        <strain evidence="3">NIES 3699</strain>
    </source>
</reference>
<dbReference type="Pfam" id="PF16740">
    <property type="entry name" value="SKA2"/>
    <property type="match status" value="1"/>
</dbReference>
<sequence length="276" mass="29271">MEAADALSSALSKVATNLSTIQHAFSSDFSKFEKGINGEAVPNPEKLLARIKALEDRVTSLSSTASELVSSRPALIQETSAALLNNYVTLDYLAKRANYKEVDAAMNPFAEQASGTVATADRKEMALDLANQMRLIEGEEVSPVVGKVLALSSKIDAASAPAEGSDAAPATLLPATVDESEFQSLSNSVRGRSKLSSLNALVLHLTSLHNHTLAYKKTYGLGSKSHASTFYTLKELEKQGFKVTGATGTSILRSLENLGRIELSKKEGGGVRLLTA</sequence>
<comment type="caution">
    <text evidence="2">The sequence shown here is derived from an EMBL/GenBank/DDBJ whole genome shotgun (WGS) entry which is preliminary data.</text>
</comment>
<protein>
    <recommendedName>
        <fullName evidence="1">Ska2 N-terminal domain-containing protein</fullName>
    </recommendedName>
</protein>
<dbReference type="EMBL" id="BRXX01000251">
    <property type="protein sequence ID" value="GMI00700.1"/>
    <property type="molecule type" value="Genomic_DNA"/>
</dbReference>
<dbReference type="AlphaFoldDB" id="A0A9W7F200"/>
<feature type="domain" description="Ska2 N-terminal" evidence="1">
    <location>
        <begin position="2"/>
        <end position="103"/>
    </location>
</feature>
<name>A0A9W7F200_9STRA</name>
<dbReference type="Gene3D" id="6.10.250.1380">
    <property type="match status" value="1"/>
</dbReference>
<dbReference type="InterPro" id="IPR042091">
    <property type="entry name" value="Ska2_N"/>
</dbReference>
<gene>
    <name evidence="2" type="ORF">TrVE_jg11085</name>
</gene>